<evidence type="ECO:0000256" key="3">
    <source>
        <dbReference type="ARBA" id="ARBA00022448"/>
    </source>
</evidence>
<dbReference type="FunFam" id="1.20.1720.10:FF:000005">
    <property type="entry name" value="Bcr/CflA family efflux transporter"/>
    <property type="match status" value="1"/>
</dbReference>
<evidence type="ECO:0000256" key="5">
    <source>
        <dbReference type="ARBA" id="ARBA00022692"/>
    </source>
</evidence>
<dbReference type="PANTHER" id="PTHR23502">
    <property type="entry name" value="MAJOR FACILITATOR SUPERFAMILY"/>
    <property type="match status" value="1"/>
</dbReference>
<feature type="transmembrane region" description="Helical" evidence="8">
    <location>
        <begin position="76"/>
        <end position="95"/>
    </location>
</feature>
<sequence>MSERQHRLRFILILGTLSATGPLSIDLYLPALPQMMRQFHTSASLIQLSLTACLLGLAAGQLIFGPLSDHFGRKRPLMIGFLVFGLASFLIAWTNSIAMLIILRFIQGLAGASGQVLSRAVARDLFSGHALTNFYAILNAVNGVFPIIAPILGGYMIQYVPWQGVFILLGIIGVILAGLIIVGIPETLKVDKRLTGPLFVTFKSFGSLVKMPGFLRNIIITGVVYGCLFSYISASTFIYQQLFHMSAQSFGLVYALNGLGIVIGSALPSRLNHCSEYKQVKVGLACVIADSLVLLIGSVLHFSLLAVAGLLWILVLCIGLLLTLTTSIIMNQTPKNAGSASALVGLSQNAFGGISSPLVGLFGSASYAPMAGLIFLYSLVATLLSHRNVE</sequence>
<keyword evidence="6 8" id="KW-1133">Transmembrane helix</keyword>
<dbReference type="EMBL" id="WNJO01000002">
    <property type="protein sequence ID" value="MTV81415.1"/>
    <property type="molecule type" value="Genomic_DNA"/>
</dbReference>
<evidence type="ECO:0000256" key="2">
    <source>
        <dbReference type="ARBA" id="ARBA00006236"/>
    </source>
</evidence>
<feature type="transmembrane region" description="Helical" evidence="8">
    <location>
        <begin position="251"/>
        <end position="270"/>
    </location>
</feature>
<dbReference type="Gene3D" id="1.20.1720.10">
    <property type="entry name" value="Multidrug resistance protein D"/>
    <property type="match status" value="1"/>
</dbReference>
<evidence type="ECO:0000256" key="8">
    <source>
        <dbReference type="RuleBase" id="RU365088"/>
    </source>
</evidence>
<evidence type="ECO:0000313" key="10">
    <source>
        <dbReference type="EMBL" id="MTV81415.1"/>
    </source>
</evidence>
<comment type="similarity">
    <text evidence="2 8">Belongs to the major facilitator superfamily. Bcr/CmlA family.</text>
</comment>
<organism evidence="10 11">
    <name type="scientific">Secundilactobacillus folii</name>
    <dbReference type="NCBI Taxonomy" id="2678357"/>
    <lineage>
        <taxon>Bacteria</taxon>
        <taxon>Bacillati</taxon>
        <taxon>Bacillota</taxon>
        <taxon>Bacilli</taxon>
        <taxon>Lactobacillales</taxon>
        <taxon>Lactobacillaceae</taxon>
        <taxon>Secundilactobacillus</taxon>
    </lineage>
</organism>
<dbReference type="Pfam" id="PF07690">
    <property type="entry name" value="MFS_1"/>
    <property type="match status" value="1"/>
</dbReference>
<keyword evidence="4 8" id="KW-1003">Cell membrane</keyword>
<feature type="transmembrane region" description="Helical" evidence="8">
    <location>
        <begin position="218"/>
        <end position="239"/>
    </location>
</feature>
<dbReference type="InterPro" id="IPR020846">
    <property type="entry name" value="MFS_dom"/>
</dbReference>
<keyword evidence="5 8" id="KW-0812">Transmembrane</keyword>
<dbReference type="PANTHER" id="PTHR23502:SF132">
    <property type="entry name" value="POLYAMINE TRANSPORTER 2-RELATED"/>
    <property type="match status" value="1"/>
</dbReference>
<name>A0A7X2XUN7_9LACO</name>
<dbReference type="GO" id="GO:0042910">
    <property type="term" value="F:xenobiotic transmembrane transporter activity"/>
    <property type="evidence" value="ECO:0007669"/>
    <property type="project" value="InterPro"/>
</dbReference>
<dbReference type="CDD" id="cd17320">
    <property type="entry name" value="MFS_MdfA_MDR_like"/>
    <property type="match status" value="1"/>
</dbReference>
<dbReference type="InterPro" id="IPR004812">
    <property type="entry name" value="Efflux_drug-R_Bcr/CmlA"/>
</dbReference>
<dbReference type="RefSeq" id="WP_155430708.1">
    <property type="nucleotide sequence ID" value="NZ_WNJO01000002.1"/>
</dbReference>
<evidence type="ECO:0000256" key="4">
    <source>
        <dbReference type="ARBA" id="ARBA00022475"/>
    </source>
</evidence>
<evidence type="ECO:0000259" key="9">
    <source>
        <dbReference type="PROSITE" id="PS50850"/>
    </source>
</evidence>
<comment type="caution">
    <text evidence="10">The sequence shown here is derived from an EMBL/GenBank/DDBJ whole genome shotgun (WGS) entry which is preliminary data.</text>
</comment>
<feature type="transmembrane region" description="Helical" evidence="8">
    <location>
        <begin position="134"/>
        <end position="157"/>
    </location>
</feature>
<dbReference type="InterPro" id="IPR036259">
    <property type="entry name" value="MFS_trans_sf"/>
</dbReference>
<evidence type="ECO:0000256" key="1">
    <source>
        <dbReference type="ARBA" id="ARBA00004651"/>
    </source>
</evidence>
<reference evidence="10 11" key="1">
    <citation type="submission" date="2019-11" db="EMBL/GenBank/DDBJ databases">
        <title>Lactobacillus sp. nov. CRM56-3, isolated from fermented tea leaves.</title>
        <authorList>
            <person name="Phuengjayaem S."/>
            <person name="Tanasupawat S."/>
        </authorList>
    </citation>
    <scope>NUCLEOTIDE SEQUENCE [LARGE SCALE GENOMIC DNA]</scope>
    <source>
        <strain evidence="10 11">CRM56-3</strain>
    </source>
</reference>
<dbReference type="SUPFAM" id="SSF103473">
    <property type="entry name" value="MFS general substrate transporter"/>
    <property type="match status" value="1"/>
</dbReference>
<dbReference type="Proteomes" id="UP000466388">
    <property type="component" value="Unassembled WGS sequence"/>
</dbReference>
<feature type="transmembrane region" description="Helical" evidence="8">
    <location>
        <begin position="7"/>
        <end position="25"/>
    </location>
</feature>
<proteinExistence type="inferred from homology"/>
<accession>A0A7X2XUN7</accession>
<dbReference type="PROSITE" id="PS50850">
    <property type="entry name" value="MFS"/>
    <property type="match status" value="1"/>
</dbReference>
<keyword evidence="11" id="KW-1185">Reference proteome</keyword>
<dbReference type="AlphaFoldDB" id="A0A7X2XUN7"/>
<evidence type="ECO:0000313" key="11">
    <source>
        <dbReference type="Proteomes" id="UP000466388"/>
    </source>
</evidence>
<feature type="transmembrane region" description="Helical" evidence="8">
    <location>
        <begin position="367"/>
        <end position="384"/>
    </location>
</feature>
<feature type="transmembrane region" description="Helical" evidence="8">
    <location>
        <begin position="45"/>
        <end position="64"/>
    </location>
</feature>
<evidence type="ECO:0000256" key="6">
    <source>
        <dbReference type="ARBA" id="ARBA00022989"/>
    </source>
</evidence>
<keyword evidence="3 8" id="KW-0813">Transport</keyword>
<keyword evidence="7 8" id="KW-0472">Membrane</keyword>
<feature type="domain" description="Major facilitator superfamily (MFS) profile" evidence="9">
    <location>
        <begin position="10"/>
        <end position="389"/>
    </location>
</feature>
<comment type="caution">
    <text evidence="8">Lacks conserved residue(s) required for the propagation of feature annotation.</text>
</comment>
<comment type="subcellular location">
    <subcellularLocation>
        <location evidence="1 8">Cell membrane</location>
        <topology evidence="1 8">Multi-pass membrane protein</topology>
    </subcellularLocation>
</comment>
<dbReference type="NCBIfam" id="TIGR00710">
    <property type="entry name" value="efflux_Bcr_CflA"/>
    <property type="match status" value="1"/>
</dbReference>
<dbReference type="InterPro" id="IPR011701">
    <property type="entry name" value="MFS"/>
</dbReference>
<dbReference type="GO" id="GO:0005886">
    <property type="term" value="C:plasma membrane"/>
    <property type="evidence" value="ECO:0007669"/>
    <property type="project" value="UniProtKB-SubCell"/>
</dbReference>
<gene>
    <name evidence="10" type="ORF">GM612_01940</name>
</gene>
<feature type="transmembrane region" description="Helical" evidence="8">
    <location>
        <begin position="310"/>
        <end position="330"/>
    </location>
</feature>
<dbReference type="GO" id="GO:1990961">
    <property type="term" value="P:xenobiotic detoxification by transmembrane export across the plasma membrane"/>
    <property type="evidence" value="ECO:0007669"/>
    <property type="project" value="InterPro"/>
</dbReference>
<protein>
    <recommendedName>
        <fullName evidence="8">Bcr/CflA family efflux transporter</fullName>
    </recommendedName>
</protein>
<feature type="transmembrane region" description="Helical" evidence="8">
    <location>
        <begin position="163"/>
        <end position="184"/>
    </location>
</feature>
<feature type="transmembrane region" description="Helical" evidence="8">
    <location>
        <begin position="282"/>
        <end position="304"/>
    </location>
</feature>
<evidence type="ECO:0000256" key="7">
    <source>
        <dbReference type="ARBA" id="ARBA00023136"/>
    </source>
</evidence>